<organism evidence="9 10">
    <name type="scientific">Phaseolus angularis</name>
    <name type="common">Azuki bean</name>
    <name type="synonym">Vigna angularis</name>
    <dbReference type="NCBI Taxonomy" id="3914"/>
    <lineage>
        <taxon>Eukaryota</taxon>
        <taxon>Viridiplantae</taxon>
        <taxon>Streptophyta</taxon>
        <taxon>Embryophyta</taxon>
        <taxon>Tracheophyta</taxon>
        <taxon>Spermatophyta</taxon>
        <taxon>Magnoliopsida</taxon>
        <taxon>eudicotyledons</taxon>
        <taxon>Gunneridae</taxon>
        <taxon>Pentapetalae</taxon>
        <taxon>rosids</taxon>
        <taxon>fabids</taxon>
        <taxon>Fabales</taxon>
        <taxon>Fabaceae</taxon>
        <taxon>Papilionoideae</taxon>
        <taxon>50 kb inversion clade</taxon>
        <taxon>NPAAA clade</taxon>
        <taxon>indigoferoid/millettioid clade</taxon>
        <taxon>Phaseoleae</taxon>
        <taxon>Vigna</taxon>
    </lineage>
</organism>
<evidence type="ECO:0000256" key="7">
    <source>
        <dbReference type="PROSITE-ProRule" id="PRU00810"/>
    </source>
</evidence>
<feature type="transmembrane region" description="Helical" evidence="8">
    <location>
        <begin position="230"/>
        <end position="248"/>
    </location>
</feature>
<dbReference type="GO" id="GO:0016020">
    <property type="term" value="C:membrane"/>
    <property type="evidence" value="ECO:0007669"/>
    <property type="project" value="InterPro"/>
</dbReference>
<dbReference type="Gene3D" id="1.20.1560.10">
    <property type="entry name" value="ABC transporter type 1, transmembrane domain"/>
    <property type="match status" value="1"/>
</dbReference>
<evidence type="ECO:0000256" key="3">
    <source>
        <dbReference type="ARBA" id="ARBA00022692"/>
    </source>
</evidence>
<evidence type="ECO:0000313" key="10">
    <source>
        <dbReference type="Proteomes" id="UP000743370"/>
    </source>
</evidence>
<proteinExistence type="predicted"/>
<dbReference type="InterPro" id="IPR036600">
    <property type="entry name" value="PAH_sf"/>
</dbReference>
<reference evidence="9 10" key="1">
    <citation type="submission" date="2020-05" db="EMBL/GenBank/DDBJ databases">
        <title>Vigna angularis (adzuki bean) Var. LongXiaoDou No. 4 denovo assembly.</title>
        <authorList>
            <person name="Xiang H."/>
        </authorList>
    </citation>
    <scope>NUCLEOTIDE SEQUENCE [LARGE SCALE GENOMIC DNA]</scope>
    <source>
        <tissue evidence="9">Leaf</tissue>
    </source>
</reference>
<dbReference type="AlphaFoldDB" id="A0A8T0JWE3"/>
<keyword evidence="5 8" id="KW-0472">Membrane</keyword>
<evidence type="ECO:0000256" key="4">
    <source>
        <dbReference type="ARBA" id="ARBA00022989"/>
    </source>
</evidence>
<evidence type="ECO:0000256" key="2">
    <source>
        <dbReference type="ARBA" id="ARBA00022491"/>
    </source>
</evidence>
<dbReference type="SUPFAM" id="SSF90123">
    <property type="entry name" value="ABC transporter transmembrane region"/>
    <property type="match status" value="1"/>
</dbReference>
<dbReference type="GO" id="GO:0000118">
    <property type="term" value="C:histone deacetylase complex"/>
    <property type="evidence" value="ECO:0007669"/>
    <property type="project" value="TreeGrafter"/>
</dbReference>
<dbReference type="GO" id="GO:0005524">
    <property type="term" value="F:ATP binding"/>
    <property type="evidence" value="ECO:0007669"/>
    <property type="project" value="InterPro"/>
</dbReference>
<dbReference type="GO" id="GO:0000785">
    <property type="term" value="C:chromatin"/>
    <property type="evidence" value="ECO:0007669"/>
    <property type="project" value="TreeGrafter"/>
</dbReference>
<feature type="transmembrane region" description="Helical" evidence="8">
    <location>
        <begin position="254"/>
        <end position="273"/>
    </location>
</feature>
<dbReference type="InterPro" id="IPR039774">
    <property type="entry name" value="Sin3-like"/>
</dbReference>
<sequence length="281" mass="32703">MDDALHFLNRVKDVFWDQREKYDMLIQILKDYKDERITCAVVAARVKELLRGHHTLILRFNNFLPKEHEIKLNEPRQELVRLVDNIKERFKNDQPAYASFLVSMKTYKEDKRKTTCDLHGEIAILFKDHQDLLEEFTRLLPNYDAIGFEETVHDKKPTLIIPKCKQACLDNKENKDMFVLLPRVREGLLSKILAIGDGWFSQKETFRCDLCHRFAEESVVKPLMGQKMGLGFQTICAVGIGLSVGLMFSWKVAIAVIVVQLVIIVCFYTRGVFKIMKVHDN</sequence>
<keyword evidence="4 8" id="KW-1133">Transmembrane helix</keyword>
<dbReference type="PROSITE" id="PS51477">
    <property type="entry name" value="PAH"/>
    <property type="match status" value="2"/>
</dbReference>
<dbReference type="GO" id="GO:0000122">
    <property type="term" value="P:negative regulation of transcription by RNA polymerase II"/>
    <property type="evidence" value="ECO:0007669"/>
    <property type="project" value="TreeGrafter"/>
</dbReference>
<name>A0A8T0JWE3_PHAAN</name>
<dbReference type="PANTHER" id="PTHR12346:SF0">
    <property type="entry name" value="SIN3A, ISOFORM G"/>
    <property type="match status" value="1"/>
</dbReference>
<accession>A0A8T0JWE3</accession>
<dbReference type="InterPro" id="IPR036640">
    <property type="entry name" value="ABC1_TM_sf"/>
</dbReference>
<keyword evidence="2" id="KW-0678">Repressor</keyword>
<dbReference type="GO" id="GO:0003714">
    <property type="term" value="F:transcription corepressor activity"/>
    <property type="evidence" value="ECO:0007669"/>
    <property type="project" value="InterPro"/>
</dbReference>
<evidence type="ECO:0000256" key="6">
    <source>
        <dbReference type="ARBA" id="ARBA00023242"/>
    </source>
</evidence>
<keyword evidence="3 8" id="KW-0812">Transmembrane</keyword>
<dbReference type="Pfam" id="PF02671">
    <property type="entry name" value="PAH"/>
    <property type="match status" value="2"/>
</dbReference>
<dbReference type="Gene3D" id="1.20.1160.11">
    <property type="entry name" value="Paired amphipathic helix"/>
    <property type="match status" value="2"/>
</dbReference>
<comment type="caution">
    <text evidence="9">The sequence shown here is derived from an EMBL/GenBank/DDBJ whole genome shotgun (WGS) entry which is preliminary data.</text>
</comment>
<gene>
    <name evidence="9" type="ORF">HKW66_Vig0152960</name>
</gene>
<evidence type="ECO:0000313" key="9">
    <source>
        <dbReference type="EMBL" id="KAG2383941.1"/>
    </source>
</evidence>
<comment type="subcellular location">
    <subcellularLocation>
        <location evidence="1 7">Nucleus</location>
    </subcellularLocation>
</comment>
<protein>
    <submittedName>
        <fullName evidence="9">Paired amphipathic helix protein</fullName>
    </submittedName>
</protein>
<dbReference type="InterPro" id="IPR003822">
    <property type="entry name" value="PAH"/>
</dbReference>
<dbReference type="SUPFAM" id="SSF47762">
    <property type="entry name" value="PAH2 domain"/>
    <property type="match status" value="2"/>
</dbReference>
<dbReference type="Proteomes" id="UP000743370">
    <property type="component" value="Unassembled WGS sequence"/>
</dbReference>
<dbReference type="FunFam" id="1.20.1160.11:FF:000001">
    <property type="entry name" value="Paired amphipathic helix protein Sin3"/>
    <property type="match status" value="1"/>
</dbReference>
<keyword evidence="6 7" id="KW-0539">Nucleus</keyword>
<evidence type="ECO:0000256" key="1">
    <source>
        <dbReference type="ARBA" id="ARBA00004123"/>
    </source>
</evidence>
<dbReference type="EMBL" id="JABFOF010000008">
    <property type="protein sequence ID" value="KAG2383941.1"/>
    <property type="molecule type" value="Genomic_DNA"/>
</dbReference>
<evidence type="ECO:0000256" key="8">
    <source>
        <dbReference type="SAM" id="Phobius"/>
    </source>
</evidence>
<evidence type="ECO:0000256" key="5">
    <source>
        <dbReference type="ARBA" id="ARBA00023136"/>
    </source>
</evidence>
<dbReference type="PANTHER" id="PTHR12346">
    <property type="entry name" value="SIN3B-RELATED"/>
    <property type="match status" value="1"/>
</dbReference>